<organism evidence="1 2">
    <name type="scientific">Cryoendolithus antarcticus</name>
    <dbReference type="NCBI Taxonomy" id="1507870"/>
    <lineage>
        <taxon>Eukaryota</taxon>
        <taxon>Fungi</taxon>
        <taxon>Dikarya</taxon>
        <taxon>Ascomycota</taxon>
        <taxon>Pezizomycotina</taxon>
        <taxon>Dothideomycetes</taxon>
        <taxon>Dothideomycetidae</taxon>
        <taxon>Cladosporiales</taxon>
        <taxon>Cladosporiaceae</taxon>
        <taxon>Cryoendolithus</taxon>
    </lineage>
</organism>
<dbReference type="AlphaFoldDB" id="A0A1V8TU94"/>
<proteinExistence type="predicted"/>
<dbReference type="InParanoid" id="A0A1V8TU94"/>
<reference evidence="2" key="1">
    <citation type="submission" date="2017-03" db="EMBL/GenBank/DDBJ databases">
        <title>Genomes of endolithic fungi from Antarctica.</title>
        <authorList>
            <person name="Coleine C."/>
            <person name="Masonjones S."/>
            <person name="Stajich J.E."/>
        </authorList>
    </citation>
    <scope>NUCLEOTIDE SEQUENCE [LARGE SCALE GENOMIC DNA]</scope>
    <source>
        <strain evidence="2">CCFEE 5527</strain>
    </source>
</reference>
<accession>A0A1V8TU94</accession>
<evidence type="ECO:0000313" key="1">
    <source>
        <dbReference type="EMBL" id="OQO14884.1"/>
    </source>
</evidence>
<name>A0A1V8TU94_9PEZI</name>
<protein>
    <submittedName>
        <fullName evidence="1">Uncharacterized protein</fullName>
    </submittedName>
</protein>
<dbReference type="EMBL" id="NAJO01000001">
    <property type="protein sequence ID" value="OQO14884.1"/>
    <property type="molecule type" value="Genomic_DNA"/>
</dbReference>
<comment type="caution">
    <text evidence="1">The sequence shown here is derived from an EMBL/GenBank/DDBJ whole genome shotgun (WGS) entry which is preliminary data.</text>
</comment>
<sequence length="195" mass="21714">MFSFLDSCLKPHPGEEVARFADPSSPGGVYPHESGMEHVQAYRRAMLSGTRALRHLDKWSVVMKTVVIHQDIRIAAMTGLFGLLGDALVQVIDVDEAAKMADLLSLARECEQSFNVTARQNFEPLNLQEANDTIKQTLSERGYEDMVPKVRPAALFRLCPRKCNRIGRAVTPPPRPIGIGRGFASSWPENPRAMR</sequence>
<dbReference type="OrthoDB" id="3473305at2759"/>
<dbReference type="STRING" id="1507870.A0A1V8TU94"/>
<evidence type="ECO:0000313" key="2">
    <source>
        <dbReference type="Proteomes" id="UP000192596"/>
    </source>
</evidence>
<keyword evidence="2" id="KW-1185">Reference proteome</keyword>
<dbReference type="Proteomes" id="UP000192596">
    <property type="component" value="Unassembled WGS sequence"/>
</dbReference>
<gene>
    <name evidence="1" type="ORF">B0A48_00266</name>
</gene>